<comment type="caution">
    <text evidence="2">The sequence shown here is derived from an EMBL/GenBank/DDBJ whole genome shotgun (WGS) entry which is preliminary data.</text>
</comment>
<evidence type="ECO:0000256" key="1">
    <source>
        <dbReference type="SAM" id="Phobius"/>
    </source>
</evidence>
<dbReference type="EMBL" id="DUGC01000110">
    <property type="protein sequence ID" value="HIH10350.1"/>
    <property type="molecule type" value="Genomic_DNA"/>
</dbReference>
<evidence type="ECO:0000313" key="2">
    <source>
        <dbReference type="EMBL" id="HIH10350.1"/>
    </source>
</evidence>
<sequence>MVSEIIYEFFCRPILDPSVRGYNLVNTATYAAILILVSVFVIYPFLRRSNVKMNFRFMLSLLPYVIFGSAFRVLNDIGIFEKTCNPFTYSFYTFTPGIWFLTAALALGGIALAGKLARDENSFYRYFGATGILAAAPVVIYEFTIFGEWAGFLAVLAAAAAITFATKAIVELKYRGFFTDRLNMLVVAGQVLDGSATYVATEVFTCGEQHPLSALI</sequence>
<name>A0A7J4IZQ4_9ARCH</name>
<feature type="non-terminal residue" evidence="2">
    <location>
        <position position="216"/>
    </location>
</feature>
<feature type="transmembrane region" description="Helical" evidence="1">
    <location>
        <begin position="124"/>
        <end position="143"/>
    </location>
</feature>
<dbReference type="AlphaFoldDB" id="A0A7J4IZQ4"/>
<evidence type="ECO:0000313" key="3">
    <source>
        <dbReference type="Proteomes" id="UP000565078"/>
    </source>
</evidence>
<keyword evidence="1" id="KW-1133">Transmembrane helix</keyword>
<dbReference type="PANTHER" id="PTHR40700:SF1">
    <property type="entry name" value="DUF63 DOMAIN-CONTAINING PROTEIN"/>
    <property type="match status" value="1"/>
</dbReference>
<feature type="transmembrane region" description="Helical" evidence="1">
    <location>
        <begin position="91"/>
        <end position="112"/>
    </location>
</feature>
<accession>A0A7J4IZQ4</accession>
<feature type="transmembrane region" description="Helical" evidence="1">
    <location>
        <begin position="53"/>
        <end position="71"/>
    </location>
</feature>
<organism evidence="2 3">
    <name type="scientific">Candidatus Iainarchaeum sp</name>
    <dbReference type="NCBI Taxonomy" id="3101447"/>
    <lineage>
        <taxon>Archaea</taxon>
        <taxon>Candidatus Iainarchaeota</taxon>
        <taxon>Candidatus Iainarchaeia</taxon>
        <taxon>Candidatus Iainarchaeales</taxon>
        <taxon>Candidatus Iainarchaeaceae</taxon>
        <taxon>Candidatus Iainarchaeum</taxon>
    </lineage>
</organism>
<keyword evidence="1" id="KW-0472">Membrane</keyword>
<feature type="transmembrane region" description="Helical" evidence="1">
    <location>
        <begin position="149"/>
        <end position="170"/>
    </location>
</feature>
<feature type="transmembrane region" description="Helical" evidence="1">
    <location>
        <begin position="27"/>
        <end position="46"/>
    </location>
</feature>
<dbReference type="Pfam" id="PF01889">
    <property type="entry name" value="DUF63"/>
    <property type="match status" value="1"/>
</dbReference>
<protein>
    <submittedName>
        <fullName evidence="2">DUF63 family protein</fullName>
    </submittedName>
</protein>
<keyword evidence="1" id="KW-0812">Transmembrane</keyword>
<dbReference type="PANTHER" id="PTHR40700">
    <property type="entry name" value="HYPOTHETICAL MEMBRANE PROTEIN, CONSERVED, DUF63 FAMILY"/>
    <property type="match status" value="1"/>
</dbReference>
<reference evidence="3" key="1">
    <citation type="journal article" date="2020" name="bioRxiv">
        <title>A rank-normalized archaeal taxonomy based on genome phylogeny resolves widespread incomplete and uneven classifications.</title>
        <authorList>
            <person name="Rinke C."/>
            <person name="Chuvochina M."/>
            <person name="Mussig A.J."/>
            <person name="Chaumeil P.-A."/>
            <person name="Waite D.W."/>
            <person name="Whitman W.B."/>
            <person name="Parks D.H."/>
            <person name="Hugenholtz P."/>
        </authorList>
    </citation>
    <scope>NUCLEOTIDE SEQUENCE [LARGE SCALE GENOMIC DNA]</scope>
</reference>
<gene>
    <name evidence="2" type="ORF">HA254_06835</name>
</gene>
<dbReference type="InterPro" id="IPR002749">
    <property type="entry name" value="DUF63"/>
</dbReference>
<dbReference type="Proteomes" id="UP000565078">
    <property type="component" value="Unassembled WGS sequence"/>
</dbReference>
<proteinExistence type="predicted"/>